<reference evidence="1" key="1">
    <citation type="submission" date="2013-11" db="EMBL/GenBank/DDBJ databases">
        <title>Microbial diversity, functional groups and degradation webs in Northern and Southern Mediterranean and Red Sea marine crude oil polluted sites.</title>
        <authorList>
            <person name="Daffonchio D."/>
            <person name="Mapelli F."/>
            <person name="Ferrer M."/>
            <person name="Richter M."/>
            <person name="Cherif A."/>
            <person name="Malkawi H.I."/>
            <person name="Yakimov M.M."/>
            <person name="Abdel-Fattah Y.R."/>
            <person name="Blaghen M."/>
            <person name="Golyshin P.N."/>
            <person name="Kalogerakis N."/>
            <person name="Boon N."/>
            <person name="Magagnini M."/>
            <person name="Fava F."/>
        </authorList>
    </citation>
    <scope>NUCLEOTIDE SEQUENCE</scope>
</reference>
<dbReference type="AlphaFoldDB" id="A0A1B6NRF8"/>
<comment type="caution">
    <text evidence="1">The sequence shown here is derived from an EMBL/GenBank/DDBJ whole genome shotgun (WGS) entry which is preliminary data.</text>
</comment>
<organism evidence="1">
    <name type="scientific">marine sediment metagenome</name>
    <dbReference type="NCBI Taxonomy" id="412755"/>
    <lineage>
        <taxon>unclassified sequences</taxon>
        <taxon>metagenomes</taxon>
        <taxon>ecological metagenomes</taxon>
    </lineage>
</organism>
<dbReference type="EMBL" id="AYSL01001401">
    <property type="protein sequence ID" value="KTF06050.1"/>
    <property type="molecule type" value="Genomic_DNA"/>
</dbReference>
<gene>
    <name evidence="1" type="ORF">MGSAQ_002454</name>
</gene>
<evidence type="ECO:0000313" key="1">
    <source>
        <dbReference type="EMBL" id="KTF06050.1"/>
    </source>
</evidence>
<name>A0A1B6NRF8_9ZZZZ</name>
<protein>
    <submittedName>
        <fullName evidence="1">Uncharacterized protein</fullName>
    </submittedName>
</protein>
<proteinExistence type="predicted"/>
<sequence>MHQILLVAADILFDDAIAIFIRVKYPGGGDHIVHK</sequence>
<accession>A0A1B6NRF8</accession>